<evidence type="ECO:0000313" key="3">
    <source>
        <dbReference type="Proteomes" id="UP000757232"/>
    </source>
</evidence>
<feature type="region of interest" description="Disordered" evidence="1">
    <location>
        <begin position="81"/>
        <end position="175"/>
    </location>
</feature>
<feature type="compositionally biased region" description="Polar residues" evidence="1">
    <location>
        <begin position="11"/>
        <end position="29"/>
    </location>
</feature>
<dbReference type="Proteomes" id="UP000757232">
    <property type="component" value="Unassembled WGS sequence"/>
</dbReference>
<feature type="compositionally biased region" description="Low complexity" evidence="1">
    <location>
        <begin position="804"/>
        <end position="818"/>
    </location>
</feature>
<feature type="compositionally biased region" description="Polar residues" evidence="1">
    <location>
        <begin position="959"/>
        <end position="986"/>
    </location>
</feature>
<feature type="compositionally biased region" description="Pro residues" evidence="1">
    <location>
        <begin position="94"/>
        <end position="108"/>
    </location>
</feature>
<feature type="compositionally biased region" description="Basic and acidic residues" evidence="1">
    <location>
        <begin position="753"/>
        <end position="774"/>
    </location>
</feature>
<sequence>MSALQPPHSHLSGNKQWWSRTSASKSSTMPAYRAPDSSGTTTPTTPTSGTSQTYDDKSLKGSKQSNKFNTLASYIGIGFKSKKSHPTINIPSGPVSPPLPFQNPPPASAPNSHELPPRPPRSRRPVTASSSSSYQYDPKSPGEPSIYTYPSSEEGTFEPLTPSDQLSRHRTSYQPSLFTFAEQQDQTAAALRLGDVSGSRYSPSDARRISVLSDPSVIDPHMKREQMIRSSHVSASSYYPAHQSEHKAHSGKVPAGLRGHRDSLTRRKSSRDSFLSKEIDLTSDTDTSGAQTKPPELLPRDQRHSDIPVPAVPKLSATMLLTAQRPTLRKSPSESVTAARPPGSSSGSRMPSPVPSIQGQSNLHKGEGLERDRVTSLRNIDAPANKQTSRASSAIRPKVTSLSAGSFSGSSAGGRPSPSINTSYSSAMPLSRNASVTSGTGSAAGSKAGVVQRQQSISRLRAVPPSRNPPPSSNLPPTPQDKPPSPLTFRSPKNLSSSSLLNSPNSTSDDPSILSFDLPPSSPSSEASSASLSFAPTSQASMCSDIESSLGSAFRSPRNLRGTKAGQVHKSENPYHRSVTPGSHTAKSSLSSNNTLMGAFTARGDTPVQRSVRKSMSQSSISLGCSGRGDRPELNVTAGSLIPEENPASVLHSMRTLRKQRSMHNTRAAGGSLALPPLPQQLRHVSSFNAPSVSEASGSGHSSHTKGDSLASPFGSQRRSVNSATPSSTAANSNVSTPTTPQTHKKRSIFSSHGRDRDRDRERRDSNVTNERESAGSASSPDTNHNDKKKSYGIGLGLFSGHFSPSSSPSQIPDASDSCRPSSPTAESVHSFYPSSSPTNRAPPTNTDHITQHILPPKELLSQMEVLASMEAPPQFSDRSLDDETGEDCWEGLSIVTADKQSMRSRVDSLSGYSIASSVDENGRISKEDARSSTPSLTTRHFANASESIHGILEKDRPSSSSRIPTRNVSGISARSRVLSSSNTRPATADSFMRGLSSNGVSGDGYCPPTGLPPPPRRKGAVISTPTTDQMNDADEPQMSPLSPPLPRNGASRLQRLPSVENQNRGLQRLSSYETISTYNPNRGSIFRKPSFLNIEDEMNDQQAGNEGKALMTTVPEDSFLILEQGKDSIDLGRSSDEIVDSPFPIS</sequence>
<gene>
    <name evidence="2" type="ORF">A7U60_g5050</name>
</gene>
<evidence type="ECO:0000313" key="2">
    <source>
        <dbReference type="EMBL" id="OCB87913.1"/>
    </source>
</evidence>
<proteinExistence type="predicted"/>
<feature type="compositionally biased region" description="Polar residues" evidence="1">
    <location>
        <begin position="537"/>
        <end position="551"/>
    </location>
</feature>
<feature type="compositionally biased region" description="Polar residues" evidence="1">
    <location>
        <begin position="614"/>
        <end position="623"/>
    </location>
</feature>
<dbReference type="OrthoDB" id="3261085at2759"/>
<feature type="compositionally biased region" description="Low complexity" evidence="1">
    <location>
        <begin position="340"/>
        <end position="351"/>
    </location>
</feature>
<feature type="compositionally biased region" description="Polar residues" evidence="1">
    <location>
        <begin position="819"/>
        <end position="849"/>
    </location>
</feature>
<feature type="compositionally biased region" description="Basic and acidic residues" evidence="1">
    <location>
        <begin position="364"/>
        <end position="375"/>
    </location>
</feature>
<accession>A0A9Q5HXN2</accession>
<feature type="compositionally biased region" description="Basic and acidic residues" evidence="1">
    <location>
        <begin position="921"/>
        <end position="931"/>
    </location>
</feature>
<keyword evidence="3" id="KW-1185">Reference proteome</keyword>
<feature type="compositionally biased region" description="Polar residues" evidence="1">
    <location>
        <begin position="282"/>
        <end position="291"/>
    </location>
</feature>
<feature type="compositionally biased region" description="Pro residues" evidence="1">
    <location>
        <begin position="466"/>
        <end position="486"/>
    </location>
</feature>
<comment type="caution">
    <text evidence="2">The sequence shown here is derived from an EMBL/GenBank/DDBJ whole genome shotgun (WGS) entry which is preliminary data.</text>
</comment>
<dbReference type="EMBL" id="LNZH02000187">
    <property type="protein sequence ID" value="OCB87913.1"/>
    <property type="molecule type" value="Genomic_DNA"/>
</dbReference>
<feature type="region of interest" description="Disordered" evidence="1">
    <location>
        <begin position="690"/>
        <end position="851"/>
    </location>
</feature>
<organism evidence="2 3">
    <name type="scientific">Sanghuangporus baumii</name>
    <name type="common">Phellinus baumii</name>
    <dbReference type="NCBI Taxonomy" id="108892"/>
    <lineage>
        <taxon>Eukaryota</taxon>
        <taxon>Fungi</taxon>
        <taxon>Dikarya</taxon>
        <taxon>Basidiomycota</taxon>
        <taxon>Agaricomycotina</taxon>
        <taxon>Agaricomycetes</taxon>
        <taxon>Hymenochaetales</taxon>
        <taxon>Hymenochaetaceae</taxon>
        <taxon>Sanghuangporus</taxon>
    </lineage>
</organism>
<feature type="compositionally biased region" description="Polar residues" evidence="1">
    <location>
        <begin position="932"/>
        <end position="947"/>
    </location>
</feature>
<reference evidence="2" key="1">
    <citation type="submission" date="2016-06" db="EMBL/GenBank/DDBJ databases">
        <title>Draft Genome sequence of the fungus Inonotus baumii.</title>
        <authorList>
            <person name="Zhu H."/>
            <person name="Lin W."/>
        </authorList>
    </citation>
    <scope>NUCLEOTIDE SEQUENCE</scope>
    <source>
        <strain evidence="2">821</strain>
    </source>
</reference>
<dbReference type="AlphaFoldDB" id="A0A9Q5HXN2"/>
<feature type="compositionally biased region" description="Polar residues" evidence="1">
    <location>
        <begin position="580"/>
        <end position="596"/>
    </location>
</feature>
<feature type="region of interest" description="Disordered" evidence="1">
    <location>
        <begin position="920"/>
        <end position="1041"/>
    </location>
</feature>
<feature type="compositionally biased region" description="Low complexity" evidence="1">
    <location>
        <begin position="491"/>
        <end position="536"/>
    </location>
</feature>
<feature type="region of interest" description="Disordered" evidence="1">
    <location>
        <begin position="1"/>
        <end position="67"/>
    </location>
</feature>
<evidence type="ECO:0000256" key="1">
    <source>
        <dbReference type="SAM" id="MobiDB-lite"/>
    </source>
</evidence>
<feature type="compositionally biased region" description="Low complexity" evidence="1">
    <location>
        <begin position="401"/>
        <end position="419"/>
    </location>
</feature>
<protein>
    <submittedName>
        <fullName evidence="2">Uncharacterized protein</fullName>
    </submittedName>
</protein>
<feature type="compositionally biased region" description="Polar residues" evidence="1">
    <location>
        <begin position="228"/>
        <end position="237"/>
    </location>
</feature>
<feature type="compositionally biased region" description="Basic and acidic residues" evidence="1">
    <location>
        <begin position="259"/>
        <end position="280"/>
    </location>
</feature>
<feature type="compositionally biased region" description="Low complexity" evidence="1">
    <location>
        <begin position="37"/>
        <end position="51"/>
    </location>
</feature>
<name>A0A9Q5HXN2_SANBA</name>
<feature type="compositionally biased region" description="Low complexity" evidence="1">
    <location>
        <begin position="720"/>
        <end position="740"/>
    </location>
</feature>
<feature type="compositionally biased region" description="Low complexity" evidence="1">
    <location>
        <begin position="434"/>
        <end position="451"/>
    </location>
</feature>
<feature type="region of interest" description="Disordered" evidence="1">
    <location>
        <begin position="217"/>
        <end position="641"/>
    </location>
</feature>